<feature type="transmembrane region" description="Helical" evidence="1">
    <location>
        <begin position="38"/>
        <end position="59"/>
    </location>
</feature>
<reference evidence="2 3" key="1">
    <citation type="journal article" date="2009" name="Stand. Genomic Sci.">
        <title>Complete genome sequence of Catenulispora acidiphila type strain (ID 139908).</title>
        <authorList>
            <person name="Copeland A."/>
            <person name="Lapidus A."/>
            <person name="Glavina Del Rio T."/>
            <person name="Nolan M."/>
            <person name="Lucas S."/>
            <person name="Chen F."/>
            <person name="Tice H."/>
            <person name="Cheng J.F."/>
            <person name="Bruce D."/>
            <person name="Goodwin L."/>
            <person name="Pitluck S."/>
            <person name="Mikhailova N."/>
            <person name="Pati A."/>
            <person name="Ivanova N."/>
            <person name="Mavromatis K."/>
            <person name="Chen A."/>
            <person name="Palaniappan K."/>
            <person name="Chain P."/>
            <person name="Land M."/>
            <person name="Hauser L."/>
            <person name="Chang Y.J."/>
            <person name="Jeffries C.D."/>
            <person name="Chertkov O."/>
            <person name="Brettin T."/>
            <person name="Detter J.C."/>
            <person name="Han C."/>
            <person name="Ali Z."/>
            <person name="Tindall B.J."/>
            <person name="Goker M."/>
            <person name="Bristow J."/>
            <person name="Eisen J.A."/>
            <person name="Markowitz V."/>
            <person name="Hugenholtz P."/>
            <person name="Kyrpides N.C."/>
            <person name="Klenk H.P."/>
        </authorList>
    </citation>
    <scope>NUCLEOTIDE SEQUENCE [LARGE SCALE GENOMIC DNA]</scope>
    <source>
        <strain evidence="3">DSM 44928 / JCM 14897 / NBRC 102108 / NRRL B-24433 / ID139908</strain>
    </source>
</reference>
<dbReference type="InParanoid" id="C7Q3G4"/>
<accession>C7Q3G4</accession>
<keyword evidence="1" id="KW-0472">Membrane</keyword>
<keyword evidence="1" id="KW-1133">Transmembrane helix</keyword>
<dbReference type="EMBL" id="CP001700">
    <property type="protein sequence ID" value="ACU75729.1"/>
    <property type="molecule type" value="Genomic_DNA"/>
</dbReference>
<dbReference type="STRING" id="479433.Caci_6891"/>
<dbReference type="Proteomes" id="UP000000851">
    <property type="component" value="Chromosome"/>
</dbReference>
<keyword evidence="3" id="KW-1185">Reference proteome</keyword>
<protein>
    <recommendedName>
        <fullName evidence="4">Transmembrane protein</fullName>
    </recommendedName>
</protein>
<gene>
    <name evidence="2" type="ordered locus">Caci_6891</name>
</gene>
<sequence>MEDLLKHATARMSALWSRRQEAAERLREDRGSVSVENVLWTAVYATMAVTIGAVIYQLVFAKAQSLHF</sequence>
<keyword evidence="1" id="KW-0812">Transmembrane</keyword>
<organism evidence="2 3">
    <name type="scientific">Catenulispora acidiphila (strain DSM 44928 / JCM 14897 / NBRC 102108 / NRRL B-24433 / ID139908)</name>
    <dbReference type="NCBI Taxonomy" id="479433"/>
    <lineage>
        <taxon>Bacteria</taxon>
        <taxon>Bacillati</taxon>
        <taxon>Actinomycetota</taxon>
        <taxon>Actinomycetes</taxon>
        <taxon>Catenulisporales</taxon>
        <taxon>Catenulisporaceae</taxon>
        <taxon>Catenulispora</taxon>
    </lineage>
</organism>
<dbReference type="HOGENOM" id="CLU_2786262_0_0_11"/>
<evidence type="ECO:0008006" key="4">
    <source>
        <dbReference type="Google" id="ProtNLM"/>
    </source>
</evidence>
<name>C7Q3G4_CATAD</name>
<evidence type="ECO:0000256" key="1">
    <source>
        <dbReference type="SAM" id="Phobius"/>
    </source>
</evidence>
<dbReference type="RefSeq" id="WP_015795457.1">
    <property type="nucleotide sequence ID" value="NC_013131.1"/>
</dbReference>
<evidence type="ECO:0000313" key="2">
    <source>
        <dbReference type="EMBL" id="ACU75729.1"/>
    </source>
</evidence>
<dbReference type="KEGG" id="cai:Caci_6891"/>
<proteinExistence type="predicted"/>
<evidence type="ECO:0000313" key="3">
    <source>
        <dbReference type="Proteomes" id="UP000000851"/>
    </source>
</evidence>
<dbReference type="AlphaFoldDB" id="C7Q3G4"/>